<keyword evidence="4" id="KW-1185">Reference proteome</keyword>
<evidence type="ECO:0000313" key="4">
    <source>
        <dbReference type="Proteomes" id="UP000293036"/>
    </source>
</evidence>
<feature type="region of interest" description="Disordered" evidence="1">
    <location>
        <begin position="439"/>
        <end position="503"/>
    </location>
</feature>
<feature type="region of interest" description="Disordered" evidence="1">
    <location>
        <begin position="310"/>
        <end position="422"/>
    </location>
</feature>
<organism evidence="3 4">
    <name type="scientific">Arcanobacterium bovis</name>
    <dbReference type="NCBI Taxonomy" id="2529275"/>
    <lineage>
        <taxon>Bacteria</taxon>
        <taxon>Bacillati</taxon>
        <taxon>Actinomycetota</taxon>
        <taxon>Actinomycetes</taxon>
        <taxon>Actinomycetales</taxon>
        <taxon>Actinomycetaceae</taxon>
        <taxon>Arcanobacterium</taxon>
    </lineage>
</organism>
<proteinExistence type="predicted"/>
<accession>A0A4Q9UZ59</accession>
<dbReference type="AlphaFoldDB" id="A0A4Q9UZ59"/>
<sequence length="729" mass="78293">MSEELAFAGKRIADRFELTAPTPYSFGAESTATWFANDTVLSRQVRAIVVDIHHPHREAVIDAARRSSLIDDTHTIAVVSVVDNATDAVILTEIPLGTPLSAFLNDKPLHPQAVTAIMGQLASTIHNASQRGVRHLQLAANKIYLTDSGDILVDGLGVNAALAGVDTNRLSAELDRDEARGLVVMLAALLHGQDFPTDPSTHDSLIASARDIPELPQELVDLFAKENSDKPIRAAGDFMRMIMPWEEIDFSMLPTPRNSDGDGSPVEAPNDELTDTSVFAAQFAQENDLVEESQLSSQPVWPTLVAANAESTHAKEVENDELEDTEGEPTQAHDAVSADPDTPADVTGESNIEPSPKATLEPAPAGDDDEHDVNATTADVTDNPPTEQITPVRADKTSALPRLAWPKLPETTESHTSDLFENSTPVVIPERTSILESLRETVVPSSYSREQQKSDRTSDSSSKNQADTERVSSVQTGDKSGFVDKSGKSTSTATSNESTGERNDVPSVVLNKKFSAPRAVFIIFGILAVIGLIFAFSQLFKPLDPVSVTKPDSEKQSSQGNAGNSNQSEDAAKKDAEPTAVAPKITKITVVAQNPSFLADQDDSTKRLVSTTNLAFDGNSATAWQSWWFKNASTYNKNKLGLHIELEKEAAVSEIGLNIAGEGGNVRWIKATATNPAQGDAVANSAMNAQTSLKASAPVTTKELVIWFDSLPVDKEGKLRVVVNEISIK</sequence>
<feature type="compositionally biased region" description="Polar residues" evidence="1">
    <location>
        <begin position="374"/>
        <end position="389"/>
    </location>
</feature>
<feature type="region of interest" description="Disordered" evidence="1">
    <location>
        <begin position="548"/>
        <end position="579"/>
    </location>
</feature>
<reference evidence="3 4" key="1">
    <citation type="submission" date="2019-02" db="EMBL/GenBank/DDBJ databases">
        <title>Arcanobacterium bovis sp. nov., isolated from the milk of a cow with mastitis.</title>
        <authorList>
            <person name="Sammra O."/>
            <person name="Foster G."/>
            <person name="Hassan A."/>
            <person name="Alssahen M."/>
            <person name="Laemmler C."/>
            <person name="Borowiak M."/>
            <person name="Malorny B."/>
            <person name="Abdulmawjood A."/>
        </authorList>
    </citation>
    <scope>NUCLEOTIDE SEQUENCE [LARGE SCALE GENOMIC DNA]</scope>
    <source>
        <strain evidence="3 4">C605018/01/1</strain>
    </source>
</reference>
<gene>
    <name evidence="3" type="ORF">EZJ44_06855</name>
</gene>
<dbReference type="OrthoDB" id="9786339at2"/>
<dbReference type="Proteomes" id="UP000293036">
    <property type="component" value="Unassembled WGS sequence"/>
</dbReference>
<keyword evidence="2" id="KW-0812">Transmembrane</keyword>
<evidence type="ECO:0008006" key="5">
    <source>
        <dbReference type="Google" id="ProtNLM"/>
    </source>
</evidence>
<name>A0A4Q9UZ59_9ACTO</name>
<keyword evidence="2" id="KW-0472">Membrane</keyword>
<feature type="compositionally biased region" description="Acidic residues" evidence="1">
    <location>
        <begin position="318"/>
        <end position="327"/>
    </location>
</feature>
<feature type="transmembrane region" description="Helical" evidence="2">
    <location>
        <begin position="519"/>
        <end position="540"/>
    </location>
</feature>
<evidence type="ECO:0000256" key="1">
    <source>
        <dbReference type="SAM" id="MobiDB-lite"/>
    </source>
</evidence>
<evidence type="ECO:0000313" key="3">
    <source>
        <dbReference type="EMBL" id="TBW21024.1"/>
    </source>
</evidence>
<dbReference type="SUPFAM" id="SSF56112">
    <property type="entry name" value="Protein kinase-like (PK-like)"/>
    <property type="match status" value="1"/>
</dbReference>
<dbReference type="InterPro" id="IPR011009">
    <property type="entry name" value="Kinase-like_dom_sf"/>
</dbReference>
<dbReference type="Gene3D" id="1.10.510.10">
    <property type="entry name" value="Transferase(Phosphotransferase) domain 1"/>
    <property type="match status" value="1"/>
</dbReference>
<evidence type="ECO:0000256" key="2">
    <source>
        <dbReference type="SAM" id="Phobius"/>
    </source>
</evidence>
<dbReference type="EMBL" id="SJDT01000005">
    <property type="protein sequence ID" value="TBW21024.1"/>
    <property type="molecule type" value="Genomic_DNA"/>
</dbReference>
<feature type="compositionally biased region" description="Polar residues" evidence="1">
    <location>
        <begin position="488"/>
        <end position="498"/>
    </location>
</feature>
<feature type="compositionally biased region" description="Polar residues" evidence="1">
    <location>
        <begin position="459"/>
        <end position="478"/>
    </location>
</feature>
<protein>
    <recommendedName>
        <fullName evidence="5">Protein kinase domain-containing protein</fullName>
    </recommendedName>
</protein>
<comment type="caution">
    <text evidence="3">The sequence shown here is derived from an EMBL/GenBank/DDBJ whole genome shotgun (WGS) entry which is preliminary data.</text>
</comment>
<dbReference type="RefSeq" id="WP_131281658.1">
    <property type="nucleotide sequence ID" value="NZ_JBHSLR010000002.1"/>
</dbReference>
<keyword evidence="2" id="KW-1133">Transmembrane helix</keyword>
<feature type="compositionally biased region" description="Low complexity" evidence="1">
    <location>
        <begin position="556"/>
        <end position="568"/>
    </location>
</feature>